<name>A0AAN6HGQ4_FUSAU</name>
<keyword evidence="1" id="KW-1133">Transmembrane helix</keyword>
<evidence type="ECO:0000313" key="2">
    <source>
        <dbReference type="EMBL" id="KAF5239902.1"/>
    </source>
</evidence>
<dbReference type="AlphaFoldDB" id="A0AAN6HGQ4"/>
<proteinExistence type="predicted"/>
<feature type="transmembrane region" description="Helical" evidence="1">
    <location>
        <begin position="26"/>
        <end position="49"/>
    </location>
</feature>
<accession>A0AAN6HGQ4</accession>
<dbReference type="Proteomes" id="UP000537989">
    <property type="component" value="Unassembled WGS sequence"/>
</dbReference>
<gene>
    <name evidence="2" type="ORF">FAUST_4671</name>
</gene>
<reference evidence="2 3" key="1">
    <citation type="submission" date="2020-02" db="EMBL/GenBank/DDBJ databases">
        <title>Identification and distribution of gene clusters putatively required for synthesis of sphingolipid metabolism inhibitors in phylogenetically diverse species of the filamentous fungus Fusarium.</title>
        <authorList>
            <person name="Kim H.-S."/>
            <person name="Busman M."/>
            <person name="Brown D.W."/>
            <person name="Divon H."/>
            <person name="Uhlig S."/>
            <person name="Proctor R.H."/>
        </authorList>
    </citation>
    <scope>NUCLEOTIDE SEQUENCE [LARGE SCALE GENOMIC DNA]</scope>
    <source>
        <strain evidence="2 3">NRRL 2903</strain>
    </source>
</reference>
<protein>
    <submittedName>
        <fullName evidence="2">Uncharacterized protein</fullName>
    </submittedName>
</protein>
<evidence type="ECO:0000313" key="3">
    <source>
        <dbReference type="Proteomes" id="UP000537989"/>
    </source>
</evidence>
<organism evidence="2 3">
    <name type="scientific">Fusarium austroamericanum</name>
    <dbReference type="NCBI Taxonomy" id="282268"/>
    <lineage>
        <taxon>Eukaryota</taxon>
        <taxon>Fungi</taxon>
        <taxon>Dikarya</taxon>
        <taxon>Ascomycota</taxon>
        <taxon>Pezizomycotina</taxon>
        <taxon>Sordariomycetes</taxon>
        <taxon>Hypocreomycetidae</taxon>
        <taxon>Hypocreales</taxon>
        <taxon>Nectriaceae</taxon>
        <taxon>Fusarium</taxon>
    </lineage>
</organism>
<sequence length="583" mass="65049">MSTTSSASSTAAASTNASKGLNDGEVAGVAIGCLIAGLIIGAIIGWLIFRSKGQQRYARQRRRSEDRGRLVQHPSEANAVPLGISGDPMKLENIILQPTPDQDILSGLRRLEDIIRQHVETVYHLKPVDVEEKALARALADAGYSGSRSGIDLETVAGWCIETDTRCGALRHVLSNILFSAIDWGNPGLLTLLPNSAVAFMSSIRRNEKHQDNFNVMSFAWTRWRTLSALFMHPAPHERTPLDVSEPDIRDQAEALAEALDPALHYFVAPDDESQHQQGDHLRLMIIETAKLGYTLFSHTSDWKFLYKDRSAKRRPVRLGSSKIIVFHTHLVAADDCKLTKMTEYLGPVGSLTNVTYHVIKLLIECNQASDQVRRSLELVRTCDRDLQHLISLREEHLDMLERKPIELVRVNSIIEDTHNGLLEVGRIVEKCRPEAQKKGLPFFRRSLWVMFDAEQFNSQVPVVNSHHQSVLTEIQFLRLIGIHAPPPIQINKIETEPNVVQKRRIDIGNVNLLGSLIGVRSVTTSSIPQPQANTADCLPYPSDSDLTPPLPPSYSDASFVATSSTKHINILDIQERWSPYSP</sequence>
<keyword evidence="1" id="KW-0472">Membrane</keyword>
<dbReference type="EMBL" id="JAAMOD010000118">
    <property type="protein sequence ID" value="KAF5239902.1"/>
    <property type="molecule type" value="Genomic_DNA"/>
</dbReference>
<evidence type="ECO:0000256" key="1">
    <source>
        <dbReference type="SAM" id="Phobius"/>
    </source>
</evidence>
<keyword evidence="3" id="KW-1185">Reference proteome</keyword>
<keyword evidence="1" id="KW-0812">Transmembrane</keyword>
<comment type="caution">
    <text evidence="2">The sequence shown here is derived from an EMBL/GenBank/DDBJ whole genome shotgun (WGS) entry which is preliminary data.</text>
</comment>